<dbReference type="InterPro" id="IPR052164">
    <property type="entry name" value="Anthracycline_SecMetBiosynth"/>
</dbReference>
<keyword evidence="3" id="KW-1185">Reference proteome</keyword>
<name>A0ABW4SZD8_9ACTN</name>
<organism evidence="2 3">
    <name type="scientific">Nonomuraea mangrovi</name>
    <dbReference type="NCBI Taxonomy" id="2316207"/>
    <lineage>
        <taxon>Bacteria</taxon>
        <taxon>Bacillati</taxon>
        <taxon>Actinomycetota</taxon>
        <taxon>Actinomycetes</taxon>
        <taxon>Streptosporangiales</taxon>
        <taxon>Streptosporangiaceae</taxon>
        <taxon>Nonomuraea</taxon>
    </lineage>
</organism>
<protein>
    <submittedName>
        <fullName evidence="2">VOC family protein</fullName>
    </submittedName>
</protein>
<dbReference type="EMBL" id="JBHUFV010000033">
    <property type="protein sequence ID" value="MFD1933659.1"/>
    <property type="molecule type" value="Genomic_DNA"/>
</dbReference>
<evidence type="ECO:0000313" key="3">
    <source>
        <dbReference type="Proteomes" id="UP001597368"/>
    </source>
</evidence>
<evidence type="ECO:0000313" key="2">
    <source>
        <dbReference type="EMBL" id="MFD1933659.1"/>
    </source>
</evidence>
<comment type="caution">
    <text evidence="2">The sequence shown here is derived from an EMBL/GenBank/DDBJ whole genome shotgun (WGS) entry which is preliminary data.</text>
</comment>
<dbReference type="Proteomes" id="UP001597368">
    <property type="component" value="Unassembled WGS sequence"/>
</dbReference>
<dbReference type="Gene3D" id="3.10.180.10">
    <property type="entry name" value="2,3-Dihydroxybiphenyl 1,2-Dioxygenase, domain 1"/>
    <property type="match status" value="1"/>
</dbReference>
<reference evidence="3" key="1">
    <citation type="journal article" date="2019" name="Int. J. Syst. Evol. Microbiol.">
        <title>The Global Catalogue of Microorganisms (GCM) 10K type strain sequencing project: providing services to taxonomists for standard genome sequencing and annotation.</title>
        <authorList>
            <consortium name="The Broad Institute Genomics Platform"/>
            <consortium name="The Broad Institute Genome Sequencing Center for Infectious Disease"/>
            <person name="Wu L."/>
            <person name="Ma J."/>
        </authorList>
    </citation>
    <scope>NUCLEOTIDE SEQUENCE [LARGE SCALE GENOMIC DNA]</scope>
    <source>
        <strain evidence="3">ICMP 6774ER</strain>
    </source>
</reference>
<sequence length="120" mass="12938">MLNTVAWFEVGTDDPDGAQRFYGDLFGWTFASDPKAPMDYRLITQGEGDRPSGGVYGSKGEFPNYAIFSVLVEDVEATCAKVESLGGKVVHKVISADDTSFAYLRDVGDNLFGVFTPPAG</sequence>
<dbReference type="PROSITE" id="PS51819">
    <property type="entry name" value="VOC"/>
    <property type="match status" value="1"/>
</dbReference>
<gene>
    <name evidence="2" type="ORF">ACFSKW_19550</name>
</gene>
<feature type="domain" description="VOC" evidence="1">
    <location>
        <begin position="4"/>
        <end position="117"/>
    </location>
</feature>
<dbReference type="Pfam" id="PF00903">
    <property type="entry name" value="Glyoxalase"/>
    <property type="match status" value="1"/>
</dbReference>
<dbReference type="InterPro" id="IPR004360">
    <property type="entry name" value="Glyas_Fos-R_dOase_dom"/>
</dbReference>
<dbReference type="PANTHER" id="PTHR33993">
    <property type="entry name" value="GLYOXALASE-RELATED"/>
    <property type="match status" value="1"/>
</dbReference>
<accession>A0ABW4SZD8</accession>
<dbReference type="SUPFAM" id="SSF54593">
    <property type="entry name" value="Glyoxalase/Bleomycin resistance protein/Dihydroxybiphenyl dioxygenase"/>
    <property type="match status" value="1"/>
</dbReference>
<proteinExistence type="predicted"/>
<dbReference type="InterPro" id="IPR029068">
    <property type="entry name" value="Glyas_Bleomycin-R_OHBP_Dase"/>
</dbReference>
<dbReference type="RefSeq" id="WP_379573696.1">
    <property type="nucleotide sequence ID" value="NZ_JBHUFV010000033.1"/>
</dbReference>
<evidence type="ECO:0000259" key="1">
    <source>
        <dbReference type="PROSITE" id="PS51819"/>
    </source>
</evidence>
<dbReference type="CDD" id="cd07247">
    <property type="entry name" value="SgaA_N_like"/>
    <property type="match status" value="1"/>
</dbReference>
<dbReference type="InterPro" id="IPR037523">
    <property type="entry name" value="VOC_core"/>
</dbReference>